<keyword evidence="2" id="KW-1185">Reference proteome</keyword>
<dbReference type="EMBL" id="JBHSBL010000029">
    <property type="protein sequence ID" value="MFC4071782.1"/>
    <property type="molecule type" value="Genomic_DNA"/>
</dbReference>
<dbReference type="RefSeq" id="WP_378072660.1">
    <property type="nucleotide sequence ID" value="NZ_JBHSBL010000029.1"/>
</dbReference>
<comment type="caution">
    <text evidence="1">The sequence shown here is derived from an EMBL/GenBank/DDBJ whole genome shotgun (WGS) entry which is preliminary data.</text>
</comment>
<name>A0ABV8J590_9ACTN</name>
<protein>
    <submittedName>
        <fullName evidence="1">Uncharacterized protein</fullName>
    </submittedName>
</protein>
<dbReference type="Proteomes" id="UP001595867">
    <property type="component" value="Unassembled WGS sequence"/>
</dbReference>
<evidence type="ECO:0000313" key="2">
    <source>
        <dbReference type="Proteomes" id="UP001595867"/>
    </source>
</evidence>
<gene>
    <name evidence="1" type="ORF">ACFO0C_43175</name>
</gene>
<organism evidence="1 2">
    <name type="scientific">Actinoplanes subglobosus</name>
    <dbReference type="NCBI Taxonomy" id="1547892"/>
    <lineage>
        <taxon>Bacteria</taxon>
        <taxon>Bacillati</taxon>
        <taxon>Actinomycetota</taxon>
        <taxon>Actinomycetes</taxon>
        <taxon>Micromonosporales</taxon>
        <taxon>Micromonosporaceae</taxon>
        <taxon>Actinoplanes</taxon>
    </lineage>
</organism>
<sequence length="69" mass="7699">MALLDEPEGQVVARLYLKTVDYNYELLCLLARHLADNGAGGDLPRLQAMLDQYEAALADLRSRIRARAP</sequence>
<accession>A0ABV8J590</accession>
<evidence type="ECO:0000313" key="1">
    <source>
        <dbReference type="EMBL" id="MFC4071782.1"/>
    </source>
</evidence>
<reference evidence="2" key="1">
    <citation type="journal article" date="2019" name="Int. J. Syst. Evol. Microbiol.">
        <title>The Global Catalogue of Microorganisms (GCM) 10K type strain sequencing project: providing services to taxonomists for standard genome sequencing and annotation.</title>
        <authorList>
            <consortium name="The Broad Institute Genomics Platform"/>
            <consortium name="The Broad Institute Genome Sequencing Center for Infectious Disease"/>
            <person name="Wu L."/>
            <person name="Ma J."/>
        </authorList>
    </citation>
    <scope>NUCLEOTIDE SEQUENCE [LARGE SCALE GENOMIC DNA]</scope>
    <source>
        <strain evidence="2">TBRC 5832</strain>
    </source>
</reference>
<proteinExistence type="predicted"/>